<dbReference type="EMBL" id="BAABBW010000003">
    <property type="protein sequence ID" value="GAA4175357.1"/>
    <property type="molecule type" value="Genomic_DNA"/>
</dbReference>
<comment type="caution">
    <text evidence="1">The sequence shown here is derived from an EMBL/GenBank/DDBJ whole genome shotgun (WGS) entry which is preliminary data.</text>
</comment>
<keyword evidence="2" id="KW-1185">Reference proteome</keyword>
<reference evidence="2" key="1">
    <citation type="journal article" date="2019" name="Int. J. Syst. Evol. Microbiol.">
        <title>The Global Catalogue of Microorganisms (GCM) 10K type strain sequencing project: providing services to taxonomists for standard genome sequencing and annotation.</title>
        <authorList>
            <consortium name="The Broad Institute Genomics Platform"/>
            <consortium name="The Broad Institute Genome Sequencing Center for Infectious Disease"/>
            <person name="Wu L."/>
            <person name="Ma J."/>
        </authorList>
    </citation>
    <scope>NUCLEOTIDE SEQUENCE [LARGE SCALE GENOMIC DNA]</scope>
    <source>
        <strain evidence="2">JCM 17591</strain>
    </source>
</reference>
<dbReference type="Proteomes" id="UP001501079">
    <property type="component" value="Unassembled WGS sequence"/>
</dbReference>
<gene>
    <name evidence="1" type="ORF">GCM10022287_20750</name>
</gene>
<sequence>MGLAAVRLKHQATCDKDVDPTDVVEHDLELVGQAEADDQHAQDGFLACFGATVDERFEVREPARRAPEDRTDVFFADEAEMQGVVDRCQRVPGMLAEKRLIQRVDEAHPVALRVVWIEELRRPVEHGTLPIPRGQGHTLSRGRAKPRHAVVDVKVRTTRVVREYSVAAER</sequence>
<name>A0ABP8A145_9MICO</name>
<evidence type="ECO:0000313" key="1">
    <source>
        <dbReference type="EMBL" id="GAA4175357.1"/>
    </source>
</evidence>
<organism evidence="1 2">
    <name type="scientific">Gryllotalpicola koreensis</name>
    <dbReference type="NCBI Taxonomy" id="993086"/>
    <lineage>
        <taxon>Bacteria</taxon>
        <taxon>Bacillati</taxon>
        <taxon>Actinomycetota</taxon>
        <taxon>Actinomycetes</taxon>
        <taxon>Micrococcales</taxon>
        <taxon>Microbacteriaceae</taxon>
        <taxon>Gryllotalpicola</taxon>
    </lineage>
</organism>
<proteinExistence type="predicted"/>
<accession>A0ABP8A145</accession>
<protein>
    <submittedName>
        <fullName evidence="1">Uncharacterized protein</fullName>
    </submittedName>
</protein>
<evidence type="ECO:0000313" key="2">
    <source>
        <dbReference type="Proteomes" id="UP001501079"/>
    </source>
</evidence>